<organism evidence="1 2">
    <name type="scientific">Streptococcus parapneumoniae</name>
    <dbReference type="NCBI Taxonomy" id="2993430"/>
    <lineage>
        <taxon>Bacteria</taxon>
        <taxon>Bacillati</taxon>
        <taxon>Bacillota</taxon>
        <taxon>Bacilli</taxon>
        <taxon>Lactobacillales</taxon>
        <taxon>Streptococcaceae</taxon>
        <taxon>Streptococcus</taxon>
        <taxon>Streptococcus thalassemiae group</taxon>
    </lineage>
</organism>
<dbReference type="Proteomes" id="UP001378546">
    <property type="component" value="Chromosome"/>
</dbReference>
<dbReference type="EMBL" id="AP026968">
    <property type="protein sequence ID" value="BDT63712.1"/>
    <property type="molecule type" value="Genomic_DNA"/>
</dbReference>
<reference evidence="1 2" key="1">
    <citation type="submission" date="2022-11" db="EMBL/GenBank/DDBJ databases">
        <title>Complete genome sequence of alpha-hemolytic streptococci isolated from Japan.</title>
        <authorList>
            <person name="Morita M."/>
            <person name="Chang B."/>
            <person name="Akeda Y."/>
        </authorList>
    </citation>
    <scope>NUCLEOTIDE SEQUENCE [LARGE SCALE GENOMIC DNA]</scope>
    <source>
        <strain evidence="1 2">SP4011</strain>
    </source>
</reference>
<accession>A0ABM8CE48</accession>
<protein>
    <recommendedName>
        <fullName evidence="3">DUF4065 domain-containing protein</fullName>
    </recommendedName>
</protein>
<proteinExistence type="predicted"/>
<evidence type="ECO:0008006" key="3">
    <source>
        <dbReference type="Google" id="ProtNLM"/>
    </source>
</evidence>
<name>A0ABM8CE48_9STRE</name>
<dbReference type="RefSeq" id="WP_201058493.1">
    <property type="nucleotide sequence ID" value="NZ_AP026968.1"/>
</dbReference>
<evidence type="ECO:0000313" key="1">
    <source>
        <dbReference type="EMBL" id="BDT63712.1"/>
    </source>
</evidence>
<keyword evidence="2" id="KW-1185">Reference proteome</keyword>
<evidence type="ECO:0000313" key="2">
    <source>
        <dbReference type="Proteomes" id="UP001378546"/>
    </source>
</evidence>
<gene>
    <name evidence="1" type="ORF">SP4011_01290</name>
</gene>
<sequence length="139" mass="16691">MNMEKFANHIIAVAKENKLPITNLQLQKIMYFAFKLAKEDEIIEESFLREMYDQPFEVWQYGPVVREQYLRFRRFSSEIIIGHFEKSPSLRLLDQIIIELLKTDVFTLIDISHRIPFWSMNSDKICGYTSTVKYRFEDI</sequence>